<dbReference type="OrthoDB" id="2998174at2759"/>
<dbReference type="Pfam" id="PF06330">
    <property type="entry name" value="TRI5"/>
    <property type="match status" value="1"/>
</dbReference>
<evidence type="ECO:0000313" key="4">
    <source>
        <dbReference type="Proteomes" id="UP001154252"/>
    </source>
</evidence>
<dbReference type="InterPro" id="IPR024652">
    <property type="entry name" value="Trichodiene_synth"/>
</dbReference>
<comment type="similarity">
    <text evidence="1">Belongs to the trichodiene synthase family.</text>
</comment>
<dbReference type="GO" id="GO:0016838">
    <property type="term" value="F:carbon-oxygen lyase activity, acting on phosphates"/>
    <property type="evidence" value="ECO:0007669"/>
    <property type="project" value="InterPro"/>
</dbReference>
<dbReference type="Proteomes" id="UP001154252">
    <property type="component" value="Unassembled WGS sequence"/>
</dbReference>
<gene>
    <name evidence="3" type="ORF">PEGY_LOCUS9372</name>
</gene>
<comment type="caution">
    <text evidence="3">The sequence shown here is derived from an EMBL/GenBank/DDBJ whole genome shotgun (WGS) entry which is preliminary data.</text>
</comment>
<dbReference type="InterPro" id="IPR008949">
    <property type="entry name" value="Isoprenoid_synthase_dom_sf"/>
</dbReference>
<keyword evidence="4" id="KW-1185">Reference proteome</keyword>
<dbReference type="AlphaFoldDB" id="A0A9W4P8P4"/>
<proteinExistence type="inferred from homology"/>
<sequence length="344" mass="39793">MTVSTDSMFNYHGVNTQTATPSQASTKFAHVNEVKELIRQFLEDTQFDRTTPFAKDHELEAAVWNYITSRNMGKETEAAFLAKLKLGVTYVQQTYTFLPFDIRVCCGIHFLYMFLVDDIADGFMEDLQAFNQNFILNKGHNHPLLAGFDAHLRSLSRYYGQYCHSAMVKSALDYVNGRIMEHKMLESNFQFPPGSKLMPIFLRHKVGGAEMMVHACFPKSLFPEEKYMMKYVPVVKELVVISDFTNDILSYYKEFILADEKGNFVSNFAETHHMRQLDVLRHLTSHTPLLVHGVYRMLEGDEELLPPVRNFVSGLIMLFSSHRRYHLVELFADEQYLAPYDEDS</sequence>
<keyword evidence="2" id="KW-0456">Lyase</keyword>
<evidence type="ECO:0000313" key="3">
    <source>
        <dbReference type="EMBL" id="CAG8908597.1"/>
    </source>
</evidence>
<dbReference type="EMBL" id="CAJVRC010000895">
    <property type="protein sequence ID" value="CAG8908597.1"/>
    <property type="molecule type" value="Genomic_DNA"/>
</dbReference>
<evidence type="ECO:0000256" key="1">
    <source>
        <dbReference type="ARBA" id="ARBA00007946"/>
    </source>
</evidence>
<dbReference type="Gene3D" id="1.10.600.10">
    <property type="entry name" value="Farnesyl Diphosphate Synthase"/>
    <property type="match status" value="1"/>
</dbReference>
<name>A0A9W4P8P4_9EURO</name>
<evidence type="ECO:0000256" key="2">
    <source>
        <dbReference type="ARBA" id="ARBA00023239"/>
    </source>
</evidence>
<organism evidence="3 4">
    <name type="scientific">Penicillium egyptiacum</name>
    <dbReference type="NCBI Taxonomy" id="1303716"/>
    <lineage>
        <taxon>Eukaryota</taxon>
        <taxon>Fungi</taxon>
        <taxon>Dikarya</taxon>
        <taxon>Ascomycota</taxon>
        <taxon>Pezizomycotina</taxon>
        <taxon>Eurotiomycetes</taxon>
        <taxon>Eurotiomycetidae</taxon>
        <taxon>Eurotiales</taxon>
        <taxon>Aspergillaceae</taxon>
        <taxon>Penicillium</taxon>
    </lineage>
</organism>
<reference evidence="3" key="1">
    <citation type="submission" date="2021-07" db="EMBL/GenBank/DDBJ databases">
        <authorList>
            <person name="Branca A.L. A."/>
        </authorList>
    </citation>
    <scope>NUCLEOTIDE SEQUENCE</scope>
</reference>
<protein>
    <recommendedName>
        <fullName evidence="5">Trichodiene synthase</fullName>
    </recommendedName>
</protein>
<evidence type="ECO:0008006" key="5">
    <source>
        <dbReference type="Google" id="ProtNLM"/>
    </source>
</evidence>
<dbReference type="SFLD" id="SFLDS00005">
    <property type="entry name" value="Isoprenoid_Synthase_Type_I"/>
    <property type="match status" value="1"/>
</dbReference>
<accession>A0A9W4P8P4</accession>
<dbReference type="SFLD" id="SFLDG01021">
    <property type="entry name" value="Trichodiene_Synthase_Like"/>
    <property type="match status" value="1"/>
</dbReference>
<dbReference type="SUPFAM" id="SSF48576">
    <property type="entry name" value="Terpenoid synthases"/>
    <property type="match status" value="1"/>
</dbReference>